<evidence type="ECO:0000313" key="3">
    <source>
        <dbReference type="EMBL" id="MBZ7988214.1"/>
    </source>
</evidence>
<keyword evidence="3" id="KW-0966">Cell projection</keyword>
<feature type="non-terminal residue" evidence="3">
    <location>
        <position position="199"/>
    </location>
</feature>
<dbReference type="Pfam" id="PF07196">
    <property type="entry name" value="Flagellin_IN"/>
    <property type="match status" value="2"/>
</dbReference>
<keyword evidence="2" id="KW-0975">Bacterial flagellum</keyword>
<sequence>GNTTSFNGQKLLSGNFSNKEFQIGAYSNETVKASIGATTSDKIGLTRFETGHNVRQSDLAIGGDKVTVTFKNVDGINDFTFEPVSIVDGNNIKAGNGLGVLAEAINKSSDKTGIKASLTAQTVFAQPIKAGTTLEGFSINGVTIGSIEVKDKDGNGALRSAINAVKDQTGVEASVDSKGRLVLNNRDGRGIKITDGVDK</sequence>
<dbReference type="EMBL" id="JACGBB010000085">
    <property type="protein sequence ID" value="MBZ7988214.1"/>
    <property type="molecule type" value="Genomic_DNA"/>
</dbReference>
<keyword evidence="3" id="KW-0969">Cilium</keyword>
<evidence type="ECO:0000313" key="4">
    <source>
        <dbReference type="Proteomes" id="UP000786183"/>
    </source>
</evidence>
<accession>A0ABS7WTV6</accession>
<dbReference type="Proteomes" id="UP000786183">
    <property type="component" value="Unassembled WGS sequence"/>
</dbReference>
<dbReference type="SUPFAM" id="SSF64518">
    <property type="entry name" value="Phase 1 flagellin"/>
    <property type="match status" value="1"/>
</dbReference>
<comment type="subcellular location">
    <subcellularLocation>
        <location evidence="1">Bacterial flagellum</location>
    </subcellularLocation>
</comment>
<organism evidence="3 4">
    <name type="scientific">Campylobacter canadensis</name>
    <dbReference type="NCBI Taxonomy" id="449520"/>
    <lineage>
        <taxon>Bacteria</taxon>
        <taxon>Pseudomonadati</taxon>
        <taxon>Campylobacterota</taxon>
        <taxon>Epsilonproteobacteria</taxon>
        <taxon>Campylobacterales</taxon>
        <taxon>Campylobacteraceae</taxon>
        <taxon>Campylobacter</taxon>
    </lineage>
</organism>
<comment type="caution">
    <text evidence="3">The sequence shown here is derived from an EMBL/GenBank/DDBJ whole genome shotgun (WGS) entry which is preliminary data.</text>
</comment>
<feature type="non-terminal residue" evidence="3">
    <location>
        <position position="1"/>
    </location>
</feature>
<evidence type="ECO:0000256" key="1">
    <source>
        <dbReference type="ARBA" id="ARBA00004365"/>
    </source>
</evidence>
<protein>
    <submittedName>
        <fullName evidence="3">Flagellin B</fullName>
    </submittedName>
</protein>
<dbReference type="RefSeq" id="WP_317986813.1">
    <property type="nucleotide sequence ID" value="NZ_JACGBB010000085.1"/>
</dbReference>
<name>A0ABS7WTV6_9BACT</name>
<reference evidence="3 4" key="1">
    <citation type="submission" date="2020-07" db="EMBL/GenBank/DDBJ databases">
        <title>Transfer of Campylobacter canadensis to the novel genus Avispirillum gen. nov., that also includes two novel species recovered from migratory waterfowl: Avispirillum anseris sp. nov. and Avispirillum brantae sp. nov.</title>
        <authorList>
            <person name="Miller W.G."/>
            <person name="Chapman M.H."/>
            <person name="Yee E."/>
            <person name="Inglis G.D."/>
        </authorList>
    </citation>
    <scope>NUCLEOTIDE SEQUENCE [LARGE SCALE GENOMIC DNA]</scope>
    <source>
        <strain evidence="3 4">L283</strain>
    </source>
</reference>
<evidence type="ECO:0000256" key="2">
    <source>
        <dbReference type="ARBA" id="ARBA00023143"/>
    </source>
</evidence>
<keyword evidence="3" id="KW-0282">Flagellum</keyword>
<keyword evidence="4" id="KW-1185">Reference proteome</keyword>
<gene>
    <name evidence="3" type="ORF">AVCANL283_08950</name>
</gene>
<proteinExistence type="predicted"/>
<dbReference type="Gene3D" id="1.20.1330.10">
    <property type="entry name" value="f41 fragment of flagellin, N-terminal domain"/>
    <property type="match status" value="1"/>
</dbReference>
<dbReference type="InterPro" id="IPR010810">
    <property type="entry name" value="Flagellin_hook_IN_motif"/>
</dbReference>
<dbReference type="Gene3D" id="3.30.70.2120">
    <property type="match status" value="1"/>
</dbReference>